<dbReference type="InterPro" id="IPR036588">
    <property type="entry name" value="CobH/CbiC_sf"/>
</dbReference>
<dbReference type="PANTHER" id="PTHR43588">
    <property type="entry name" value="COBALT-PRECORRIN-8 METHYLMUTASE"/>
    <property type="match status" value="1"/>
</dbReference>
<dbReference type="GO" id="GO:0043778">
    <property type="term" value="F:cobalt-precorrin-8 methylmutase activity"/>
    <property type="evidence" value="ECO:0007669"/>
    <property type="project" value="UniProtKB-EC"/>
</dbReference>
<keyword evidence="4 6" id="KW-0413">Isomerase</keyword>
<evidence type="ECO:0000256" key="2">
    <source>
        <dbReference type="ARBA" id="ARBA00009774"/>
    </source>
</evidence>
<name>A0AAE3Z978_9ACTN</name>
<dbReference type="EC" id="5.4.99.61" evidence="6"/>
<keyword evidence="3" id="KW-0169">Cobalamin biosynthesis</keyword>
<comment type="similarity">
    <text evidence="2">Belongs to the CobH/CbiC family.</text>
</comment>
<dbReference type="Gene3D" id="3.40.50.10230">
    <property type="entry name" value="Cobalamin biosynthesis CobH/CbiC, precorrin-8X methylmutase"/>
    <property type="match status" value="1"/>
</dbReference>
<protein>
    <submittedName>
        <fullName evidence="6">Precorrin-8X/cobalt-precorrin-8 methylmutase</fullName>
        <ecNumber evidence="6">5.4.99.60</ecNumber>
        <ecNumber evidence="6">5.4.99.61</ecNumber>
    </submittedName>
</protein>
<dbReference type="PANTHER" id="PTHR43588:SF1">
    <property type="entry name" value="COBALT-PRECORRIN-8 METHYLMUTASE"/>
    <property type="match status" value="1"/>
</dbReference>
<dbReference type="EC" id="5.4.99.60" evidence="6"/>
<dbReference type="Pfam" id="PF02570">
    <property type="entry name" value="CbiC"/>
    <property type="match status" value="1"/>
</dbReference>
<keyword evidence="7" id="KW-1185">Reference proteome</keyword>
<evidence type="ECO:0000256" key="1">
    <source>
        <dbReference type="ARBA" id="ARBA00004953"/>
    </source>
</evidence>
<dbReference type="RefSeq" id="WP_310269796.1">
    <property type="nucleotide sequence ID" value="NZ_JAVDXW010000001.1"/>
</dbReference>
<gene>
    <name evidence="6" type="ORF">JOF55_000843</name>
</gene>
<proteinExistence type="inferred from homology"/>
<dbReference type="InterPro" id="IPR003722">
    <property type="entry name" value="Cbl_synth_CobH/CbiC"/>
</dbReference>
<dbReference type="AlphaFoldDB" id="A0AAE3Z978"/>
<evidence type="ECO:0000256" key="4">
    <source>
        <dbReference type="ARBA" id="ARBA00023235"/>
    </source>
</evidence>
<feature type="domain" description="Cobalamin biosynthesis precorrin-8X methylmutase CobH/CbiC" evidence="5">
    <location>
        <begin position="9"/>
        <end position="196"/>
    </location>
</feature>
<organism evidence="6 7">
    <name type="scientific">Haloactinomyces albus</name>
    <dbReference type="NCBI Taxonomy" id="1352928"/>
    <lineage>
        <taxon>Bacteria</taxon>
        <taxon>Bacillati</taxon>
        <taxon>Actinomycetota</taxon>
        <taxon>Actinomycetes</taxon>
        <taxon>Actinopolysporales</taxon>
        <taxon>Actinopolysporaceae</taxon>
        <taxon>Haloactinomyces</taxon>
    </lineage>
</organism>
<accession>A0AAE3Z978</accession>
<comment type="caution">
    <text evidence="6">The sequence shown here is derived from an EMBL/GenBank/DDBJ whole genome shotgun (WGS) entry which is preliminary data.</text>
</comment>
<comment type="pathway">
    <text evidence="1">Cofactor biosynthesis; adenosylcobalamin biosynthesis.</text>
</comment>
<dbReference type="EMBL" id="JAVDXW010000001">
    <property type="protein sequence ID" value="MDR7300662.1"/>
    <property type="molecule type" value="Genomic_DNA"/>
</dbReference>
<evidence type="ECO:0000313" key="7">
    <source>
        <dbReference type="Proteomes" id="UP001180845"/>
    </source>
</evidence>
<reference evidence="6" key="1">
    <citation type="submission" date="2023-07" db="EMBL/GenBank/DDBJ databases">
        <title>Sequencing the genomes of 1000 actinobacteria strains.</title>
        <authorList>
            <person name="Klenk H.-P."/>
        </authorList>
    </citation>
    <scope>NUCLEOTIDE SEQUENCE</scope>
    <source>
        <strain evidence="6">DSM 45977</strain>
    </source>
</reference>
<dbReference type="GO" id="GO:0009236">
    <property type="term" value="P:cobalamin biosynthetic process"/>
    <property type="evidence" value="ECO:0007669"/>
    <property type="project" value="UniProtKB-KW"/>
</dbReference>
<evidence type="ECO:0000259" key="5">
    <source>
        <dbReference type="Pfam" id="PF02570"/>
    </source>
</evidence>
<dbReference type="SUPFAM" id="SSF63965">
    <property type="entry name" value="Precorrin-8X methylmutase CbiC/CobH"/>
    <property type="match status" value="1"/>
</dbReference>
<dbReference type="Proteomes" id="UP001180845">
    <property type="component" value="Unassembled WGS sequence"/>
</dbReference>
<evidence type="ECO:0000256" key="3">
    <source>
        <dbReference type="ARBA" id="ARBA00022573"/>
    </source>
</evidence>
<dbReference type="GO" id="GO:0016993">
    <property type="term" value="F:precorrin-8X methylmutase activity"/>
    <property type="evidence" value="ECO:0007669"/>
    <property type="project" value="UniProtKB-EC"/>
</dbReference>
<evidence type="ECO:0000313" key="6">
    <source>
        <dbReference type="EMBL" id="MDR7300662.1"/>
    </source>
</evidence>
<sequence length="207" mass="21876">MNRRERHPIEVESYRIMRSRADFAHYPPVTRAVVERVVHTTADPSWTGEVVADEAALWAGRQALLDGADLVTDVRMVAAGVTARSAQVGLEQPGTAELAAREGVTRSAAGIRIAAGRYPEGAVWAIGNAPTALEELLRLCAEGAVRPELVIGVPVGFVGAVDSKAALRRSGLPAVSTLTERGGAAIASAAVNALLYFEQDQERGGIR</sequence>